<dbReference type="InterPro" id="IPR000700">
    <property type="entry name" value="PAS-assoc_C"/>
</dbReference>
<gene>
    <name evidence="4" type="ORF">L9S41_17870</name>
</gene>
<dbReference type="SUPFAM" id="SSF141868">
    <property type="entry name" value="EAL domain-like"/>
    <property type="match status" value="1"/>
</dbReference>
<dbReference type="InterPro" id="IPR035919">
    <property type="entry name" value="EAL_sf"/>
</dbReference>
<dbReference type="Pfam" id="PF00990">
    <property type="entry name" value="GGDEF"/>
    <property type="match status" value="1"/>
</dbReference>
<dbReference type="SMART" id="SM00267">
    <property type="entry name" value="GGDEF"/>
    <property type="match status" value="1"/>
</dbReference>
<dbReference type="CDD" id="cd00130">
    <property type="entry name" value="PAS"/>
    <property type="match status" value="1"/>
</dbReference>
<dbReference type="Gene3D" id="3.20.20.450">
    <property type="entry name" value="EAL domain"/>
    <property type="match status" value="1"/>
</dbReference>
<dbReference type="RefSeq" id="WP_260747878.1">
    <property type="nucleotide sequence ID" value="NZ_CP092109.1"/>
</dbReference>
<dbReference type="PANTHER" id="PTHR44757:SF2">
    <property type="entry name" value="BIOFILM ARCHITECTURE MAINTENANCE PROTEIN MBAA"/>
    <property type="match status" value="1"/>
</dbReference>
<evidence type="ECO:0000259" key="1">
    <source>
        <dbReference type="PROSITE" id="PS50113"/>
    </source>
</evidence>
<dbReference type="Gene3D" id="3.30.450.20">
    <property type="entry name" value="PAS domain"/>
    <property type="match status" value="1"/>
</dbReference>
<dbReference type="SUPFAM" id="SSF55785">
    <property type="entry name" value="PYP-like sensor domain (PAS domain)"/>
    <property type="match status" value="1"/>
</dbReference>
<feature type="domain" description="GGDEF" evidence="3">
    <location>
        <begin position="135"/>
        <end position="268"/>
    </location>
</feature>
<dbReference type="SUPFAM" id="SSF55073">
    <property type="entry name" value="Nucleotide cyclase"/>
    <property type="match status" value="1"/>
</dbReference>
<evidence type="ECO:0000259" key="3">
    <source>
        <dbReference type="PROSITE" id="PS50887"/>
    </source>
</evidence>
<dbReference type="InterPro" id="IPR013655">
    <property type="entry name" value="PAS_fold_3"/>
</dbReference>
<dbReference type="CDD" id="cd01949">
    <property type="entry name" value="GGDEF"/>
    <property type="match status" value="1"/>
</dbReference>
<dbReference type="Gene3D" id="3.30.70.270">
    <property type="match status" value="1"/>
</dbReference>
<protein>
    <submittedName>
        <fullName evidence="4">EAL domain-containing protein</fullName>
    </submittedName>
</protein>
<dbReference type="InterPro" id="IPR000160">
    <property type="entry name" value="GGDEF_dom"/>
</dbReference>
<dbReference type="Pfam" id="PF00563">
    <property type="entry name" value="EAL"/>
    <property type="match status" value="1"/>
</dbReference>
<sequence length="530" mass="59226">MPSFRAGARDVSSGLSGVLALLHEEDRSRVEQDVAQTFTMEAPYETRFRVRWPDGSLHYLHTRGKLYRDHAGNPQRLTGVSWDVTEKELAESRLREKEEHLYFLAHHDVLTNLPNRRLLQDRMQHALAKARRSGGLAALIYFDLDRFKTINDSLGHAIGDRVLKEIASRLARQVRETDTVARLGGDEFVVILEQVEEAEKVAGVAQKLLLELTREVLVEGHRLYVTASAGISLFPTDSVDSESLMKNAETAMYRAKERGKNTCQYFTPDMNARARELLQFESGLRQALEQQQLVLHYQPQVDLMTGDLIGVEALVRWEHPERGMVPPGDFIPLAEETGLIVPIGEWVLRTACAQSRAWRQAGFSPVRMAVNISPRQFRQSDLTARVDEILRETGLEPGALELEVTEGMIMNDVEAAIATMEELGKMGVLLAIDDFGTGYSSLGYLKRFPIAGLKIDRSFVRDIPGDTNDAQIAASVIALAHNMNLRVVAEGIETADQLSFLRDKGCEHGQGYFFSPPCTAEELAARFLAA</sequence>
<feature type="domain" description="EAL" evidence="2">
    <location>
        <begin position="277"/>
        <end position="530"/>
    </location>
</feature>
<accession>A0ABY5ZLF1</accession>
<dbReference type="Proteomes" id="UP001060414">
    <property type="component" value="Chromosome"/>
</dbReference>
<dbReference type="NCBIfam" id="TIGR00229">
    <property type="entry name" value="sensory_box"/>
    <property type="match status" value="1"/>
</dbReference>
<feature type="domain" description="PAC" evidence="1">
    <location>
        <begin position="44"/>
        <end position="96"/>
    </location>
</feature>
<dbReference type="NCBIfam" id="TIGR00254">
    <property type="entry name" value="GGDEF"/>
    <property type="match status" value="1"/>
</dbReference>
<dbReference type="PROSITE" id="PS50883">
    <property type="entry name" value="EAL"/>
    <property type="match status" value="1"/>
</dbReference>
<dbReference type="PROSITE" id="PS50887">
    <property type="entry name" value="GGDEF"/>
    <property type="match status" value="1"/>
</dbReference>
<dbReference type="CDD" id="cd01948">
    <property type="entry name" value="EAL"/>
    <property type="match status" value="1"/>
</dbReference>
<dbReference type="PROSITE" id="PS50113">
    <property type="entry name" value="PAC"/>
    <property type="match status" value="1"/>
</dbReference>
<keyword evidence="5" id="KW-1185">Reference proteome</keyword>
<dbReference type="Pfam" id="PF08447">
    <property type="entry name" value="PAS_3"/>
    <property type="match status" value="1"/>
</dbReference>
<evidence type="ECO:0000313" key="5">
    <source>
        <dbReference type="Proteomes" id="UP001060414"/>
    </source>
</evidence>
<evidence type="ECO:0000259" key="2">
    <source>
        <dbReference type="PROSITE" id="PS50883"/>
    </source>
</evidence>
<dbReference type="PANTHER" id="PTHR44757">
    <property type="entry name" value="DIGUANYLATE CYCLASE DGCP"/>
    <property type="match status" value="1"/>
</dbReference>
<dbReference type="InterPro" id="IPR001633">
    <property type="entry name" value="EAL_dom"/>
</dbReference>
<dbReference type="InterPro" id="IPR000014">
    <property type="entry name" value="PAS"/>
</dbReference>
<reference evidence="4" key="1">
    <citation type="journal article" date="2022" name="Environ. Microbiol.">
        <title>Geoalkalibacter halelectricus SAP #1 sp. nov. possessing extracellular electron transfer and mineral#reducing capabilities from a haloalkaline environment.</title>
        <authorList>
            <person name="Yadav S."/>
            <person name="Singh R."/>
            <person name="Sundharam S.S."/>
            <person name="Chaudhary S."/>
            <person name="Krishnamurthi S."/>
            <person name="Patil S.A."/>
        </authorList>
    </citation>
    <scope>NUCLEOTIDE SEQUENCE</scope>
    <source>
        <strain evidence="4">SAP-1</strain>
    </source>
</reference>
<dbReference type="InterPro" id="IPR043128">
    <property type="entry name" value="Rev_trsase/Diguanyl_cyclase"/>
</dbReference>
<name>A0ABY5ZLF1_9BACT</name>
<dbReference type="InterPro" id="IPR052155">
    <property type="entry name" value="Biofilm_reg_signaling"/>
</dbReference>
<dbReference type="SMART" id="SM00052">
    <property type="entry name" value="EAL"/>
    <property type="match status" value="1"/>
</dbReference>
<organism evidence="4 5">
    <name type="scientific">Geoalkalibacter halelectricus</name>
    <dbReference type="NCBI Taxonomy" id="2847045"/>
    <lineage>
        <taxon>Bacteria</taxon>
        <taxon>Pseudomonadati</taxon>
        <taxon>Thermodesulfobacteriota</taxon>
        <taxon>Desulfuromonadia</taxon>
        <taxon>Desulfuromonadales</taxon>
        <taxon>Geoalkalibacteraceae</taxon>
        <taxon>Geoalkalibacter</taxon>
    </lineage>
</organism>
<dbReference type="InterPro" id="IPR035965">
    <property type="entry name" value="PAS-like_dom_sf"/>
</dbReference>
<dbReference type="EMBL" id="CP092109">
    <property type="protein sequence ID" value="UWZ79526.1"/>
    <property type="molecule type" value="Genomic_DNA"/>
</dbReference>
<evidence type="ECO:0000313" key="4">
    <source>
        <dbReference type="EMBL" id="UWZ79526.1"/>
    </source>
</evidence>
<dbReference type="InterPro" id="IPR029787">
    <property type="entry name" value="Nucleotide_cyclase"/>
</dbReference>
<proteinExistence type="predicted"/>